<feature type="transmembrane region" description="Helical" evidence="7">
    <location>
        <begin position="34"/>
        <end position="52"/>
    </location>
</feature>
<gene>
    <name evidence="9" type="ORF">EQF91_06395</name>
</gene>
<dbReference type="SUPFAM" id="SSF90123">
    <property type="entry name" value="ABC transporter transmembrane region"/>
    <property type="match status" value="1"/>
</dbReference>
<accession>A0A4R9C1N2</accession>
<dbReference type="PANTHER" id="PTHR24221:SF654">
    <property type="entry name" value="ATP-BINDING CASSETTE SUB-FAMILY B MEMBER 6"/>
    <property type="match status" value="1"/>
</dbReference>
<feature type="transmembrane region" description="Helical" evidence="7">
    <location>
        <begin position="291"/>
        <end position="309"/>
    </location>
</feature>
<dbReference type="InterPro" id="IPR003439">
    <property type="entry name" value="ABC_transporter-like_ATP-bd"/>
</dbReference>
<dbReference type="AlphaFoldDB" id="A0A4R9C1N2"/>
<feature type="transmembrane region" description="Helical" evidence="7">
    <location>
        <begin position="157"/>
        <end position="179"/>
    </location>
</feature>
<evidence type="ECO:0000256" key="4">
    <source>
        <dbReference type="ARBA" id="ARBA00022840"/>
    </source>
</evidence>
<evidence type="ECO:0000256" key="2">
    <source>
        <dbReference type="ARBA" id="ARBA00022692"/>
    </source>
</evidence>
<dbReference type="GO" id="GO:0005886">
    <property type="term" value="C:plasma membrane"/>
    <property type="evidence" value="ECO:0007669"/>
    <property type="project" value="UniProtKB-SubCell"/>
</dbReference>
<feature type="transmembrane region" description="Helical" evidence="7">
    <location>
        <begin position="191"/>
        <end position="209"/>
    </location>
</feature>
<keyword evidence="5 7" id="KW-1133">Transmembrane helix</keyword>
<keyword evidence="4 9" id="KW-0067">ATP-binding</keyword>
<dbReference type="PROSITE" id="PS50893">
    <property type="entry name" value="ABC_TRANSPORTER_2"/>
    <property type="match status" value="1"/>
</dbReference>
<protein>
    <submittedName>
        <fullName evidence="9">ABC transporter ATP-binding protein</fullName>
    </submittedName>
</protein>
<dbReference type="InterPro" id="IPR003593">
    <property type="entry name" value="AAA+_ATPase"/>
</dbReference>
<dbReference type="Proteomes" id="UP000297454">
    <property type="component" value="Unassembled WGS sequence"/>
</dbReference>
<dbReference type="Gene3D" id="3.40.50.300">
    <property type="entry name" value="P-loop containing nucleotide triphosphate hydrolases"/>
    <property type="match status" value="1"/>
</dbReference>
<keyword evidence="2 7" id="KW-0812">Transmembrane</keyword>
<dbReference type="InterPro" id="IPR017871">
    <property type="entry name" value="ABC_transporter-like_CS"/>
</dbReference>
<evidence type="ECO:0000256" key="7">
    <source>
        <dbReference type="SAM" id="Phobius"/>
    </source>
</evidence>
<comment type="caution">
    <text evidence="9">The sequence shown here is derived from an EMBL/GenBank/DDBJ whole genome shotgun (WGS) entry which is preliminary data.</text>
</comment>
<evidence type="ECO:0000256" key="3">
    <source>
        <dbReference type="ARBA" id="ARBA00022741"/>
    </source>
</evidence>
<evidence type="ECO:0000256" key="5">
    <source>
        <dbReference type="ARBA" id="ARBA00022989"/>
    </source>
</evidence>
<keyword evidence="10" id="KW-1185">Reference proteome</keyword>
<dbReference type="GO" id="GO:0016887">
    <property type="term" value="F:ATP hydrolysis activity"/>
    <property type="evidence" value="ECO:0007669"/>
    <property type="project" value="InterPro"/>
</dbReference>
<reference evidence="9 10" key="1">
    <citation type="submission" date="2019-01" db="EMBL/GenBank/DDBJ databases">
        <title>Draft Genome Sequences of Helcococcus ovis Strains Isolated from the Uterus and Vagina of Dairy Cows with Metritis.</title>
        <authorList>
            <person name="Cunha F."/>
            <person name="Jeon S.J."/>
            <person name="Kutzer P."/>
            <person name="Galvao K.N."/>
        </authorList>
    </citation>
    <scope>NUCLEOTIDE SEQUENCE [LARGE SCALE GENOMIC DNA]</scope>
    <source>
        <strain evidence="9 10">KG-37</strain>
    </source>
</reference>
<evidence type="ECO:0000313" key="9">
    <source>
        <dbReference type="EMBL" id="TFF65206.1"/>
    </source>
</evidence>
<evidence type="ECO:0000256" key="6">
    <source>
        <dbReference type="ARBA" id="ARBA00023136"/>
    </source>
</evidence>
<dbReference type="PANTHER" id="PTHR24221">
    <property type="entry name" value="ATP-BINDING CASSETTE SUB-FAMILY B"/>
    <property type="match status" value="1"/>
</dbReference>
<dbReference type="InterPro" id="IPR039421">
    <property type="entry name" value="Type_1_exporter"/>
</dbReference>
<dbReference type="SMART" id="SM00382">
    <property type="entry name" value="AAA"/>
    <property type="match status" value="1"/>
</dbReference>
<name>A0A4R9C1N2_9FIRM</name>
<comment type="subcellular location">
    <subcellularLocation>
        <location evidence="1">Cell membrane</location>
        <topology evidence="1">Multi-pass membrane protein</topology>
    </subcellularLocation>
</comment>
<dbReference type="Pfam" id="PF00005">
    <property type="entry name" value="ABC_tran"/>
    <property type="match status" value="1"/>
</dbReference>
<dbReference type="InterPro" id="IPR036640">
    <property type="entry name" value="ABC1_TM_sf"/>
</dbReference>
<keyword evidence="3" id="KW-0547">Nucleotide-binding</keyword>
<dbReference type="SUPFAM" id="SSF52540">
    <property type="entry name" value="P-loop containing nucleoside triphosphate hydrolases"/>
    <property type="match status" value="1"/>
</dbReference>
<dbReference type="EMBL" id="SCFR01000023">
    <property type="protein sequence ID" value="TFF65206.1"/>
    <property type="molecule type" value="Genomic_DNA"/>
</dbReference>
<dbReference type="PROSITE" id="PS00211">
    <property type="entry name" value="ABC_TRANSPORTER_1"/>
    <property type="match status" value="1"/>
</dbReference>
<proteinExistence type="predicted"/>
<keyword evidence="6 7" id="KW-0472">Membrane</keyword>
<feature type="transmembrane region" description="Helical" evidence="7">
    <location>
        <begin position="321"/>
        <end position="343"/>
    </location>
</feature>
<sequence length="623" mass="71143">MMFKVSIIGREKMFEKIKVYFRSLSYLFNNFKKYMIFVIVSSIMKSLLPLILIYTTARMVEHITIGGNEKNVIIWASITIISIFLVKVVFEKFESLFKKEYSKVMMIYNNLLRKVLNNMDYKDCENPEMISKLRNIRQIQNFTGKGILSPIYNIDEIVSSITLIIGGMALTISFFNSYIPETSKYAILNSTWVNLVFIAVLIITSVLVTKFEVMYDSVWKVIMNAGTLGNNLFSFYGFIINDSKRAVDVRMYNQDKISLNLMKLNTTFSTGGVLDKALKSDGKNFKILKSFVAKIQLLIIYVFVIIKAFEGAITIGMLTQYIGSITQITIGITLLVSSLGYILNNYEYIKEALDYLEYDKTMYNGSLTTEKRVDRKYEVEFRNVSFKYPGCDNFVLKNINLKFKLGKRLAIVGQNGSGKSTFIKLLIRLYDPNEGQVLLNGIDIRKYNYKDYLKIFSVVFQDFDLFAFPIAQNISGSINYDKEKVIKALEDVGMMDRVSNMKNGIDTYLYKDIDKEGVDVSGGEAQKIAIARALYQDAAFIILDEPTAALDPLAEQEIYEKLGSIVQDRTAIFISHRLSSCKFSDNILVFDKGSIVEEGNHNELVIKSGKYKDLWDAQAGYYV</sequence>
<dbReference type="GO" id="GO:0042626">
    <property type="term" value="F:ATPase-coupled transmembrane transporter activity"/>
    <property type="evidence" value="ECO:0007669"/>
    <property type="project" value="TreeGrafter"/>
</dbReference>
<evidence type="ECO:0000259" key="8">
    <source>
        <dbReference type="PROSITE" id="PS50893"/>
    </source>
</evidence>
<dbReference type="InterPro" id="IPR027417">
    <property type="entry name" value="P-loop_NTPase"/>
</dbReference>
<dbReference type="Gene3D" id="1.20.1560.10">
    <property type="entry name" value="ABC transporter type 1, transmembrane domain"/>
    <property type="match status" value="1"/>
</dbReference>
<feature type="transmembrane region" description="Helical" evidence="7">
    <location>
        <begin position="221"/>
        <end position="240"/>
    </location>
</feature>
<feature type="domain" description="ABC transporter" evidence="8">
    <location>
        <begin position="379"/>
        <end position="617"/>
    </location>
</feature>
<evidence type="ECO:0000256" key="1">
    <source>
        <dbReference type="ARBA" id="ARBA00004651"/>
    </source>
</evidence>
<dbReference type="GO" id="GO:0005524">
    <property type="term" value="F:ATP binding"/>
    <property type="evidence" value="ECO:0007669"/>
    <property type="project" value="UniProtKB-KW"/>
</dbReference>
<feature type="transmembrane region" description="Helical" evidence="7">
    <location>
        <begin position="72"/>
        <end position="90"/>
    </location>
</feature>
<evidence type="ECO:0000313" key="10">
    <source>
        <dbReference type="Proteomes" id="UP000297454"/>
    </source>
</evidence>
<organism evidence="9 10">
    <name type="scientific">Helcococcus ovis</name>
    <dbReference type="NCBI Taxonomy" id="72026"/>
    <lineage>
        <taxon>Bacteria</taxon>
        <taxon>Bacillati</taxon>
        <taxon>Bacillota</taxon>
        <taxon>Tissierellia</taxon>
        <taxon>Tissierellales</taxon>
        <taxon>Peptoniphilaceae</taxon>
        <taxon>Helcococcus</taxon>
    </lineage>
</organism>